<accession>A0ABT3AXL1</accession>
<comment type="caution">
    <text evidence="3">The sequence shown here is derived from an EMBL/GenBank/DDBJ whole genome shotgun (WGS) entry which is preliminary data.</text>
</comment>
<dbReference type="PROSITE" id="PS00330">
    <property type="entry name" value="HEMOLYSIN_CALCIUM"/>
    <property type="match status" value="2"/>
</dbReference>
<sequence>MAPINNTSTPDAAIVIQGTSNLRTNLTPDTILITGTDNPDIIFGTPGNDEIRALAGDDTIFGTIGNDVIDGGSGFDTVDYTNLGQAITLLPRGVIGGGDSSGGQILNIERIVGAKGQPNAIDGSGGTGPTSFDINLEARQLIVNNVPSLGSLNFVVENFVNVTGTPNQDNIVGSSGNNTLNGFGGDDNLIGGNGNDTLIGGDGNDTLLGTTNTGTSGLNERDILTGGSGVDKFILGNASGSFYKQNGNRDFAEITDFAFGEQIQLGTGDVFNIQRNKSGFNIFAVKDNQNDLIARVTISTGSTTSRNSLTETLDNASSLLDTLPTENFLVPAGGNGIFVTA</sequence>
<name>A0ABT3AXL1_9CYAN</name>
<dbReference type="RefSeq" id="WP_263744978.1">
    <property type="nucleotide sequence ID" value="NZ_JAOWRF010000117.1"/>
</dbReference>
<gene>
    <name evidence="3" type="ORF">OGM63_07975</name>
</gene>
<keyword evidence="2" id="KW-0964">Secreted</keyword>
<dbReference type="PANTHER" id="PTHR38340:SF1">
    <property type="entry name" value="S-LAYER PROTEIN"/>
    <property type="match status" value="1"/>
</dbReference>
<dbReference type="Pfam" id="PF00353">
    <property type="entry name" value="HemolysinCabind"/>
    <property type="match status" value="3"/>
</dbReference>
<dbReference type="InterPro" id="IPR050557">
    <property type="entry name" value="RTX_toxin/Mannuronan_C5-epim"/>
</dbReference>
<evidence type="ECO:0000256" key="1">
    <source>
        <dbReference type="ARBA" id="ARBA00004613"/>
    </source>
</evidence>
<protein>
    <recommendedName>
        <fullName evidence="5">Hemolysin-type calcium-binding region</fullName>
    </recommendedName>
</protein>
<evidence type="ECO:0000313" key="4">
    <source>
        <dbReference type="Proteomes" id="UP001526143"/>
    </source>
</evidence>
<keyword evidence="4" id="KW-1185">Reference proteome</keyword>
<evidence type="ECO:0000313" key="3">
    <source>
        <dbReference type="EMBL" id="MCV3213465.1"/>
    </source>
</evidence>
<dbReference type="Proteomes" id="UP001526143">
    <property type="component" value="Unassembled WGS sequence"/>
</dbReference>
<dbReference type="EMBL" id="JAOWRF010000117">
    <property type="protein sequence ID" value="MCV3213465.1"/>
    <property type="molecule type" value="Genomic_DNA"/>
</dbReference>
<dbReference type="InterPro" id="IPR011049">
    <property type="entry name" value="Serralysin-like_metalloprot_C"/>
</dbReference>
<proteinExistence type="predicted"/>
<comment type="subcellular location">
    <subcellularLocation>
        <location evidence="1">Secreted</location>
    </subcellularLocation>
</comment>
<dbReference type="Gene3D" id="2.150.10.10">
    <property type="entry name" value="Serralysin-like metalloprotease, C-terminal"/>
    <property type="match status" value="2"/>
</dbReference>
<dbReference type="SUPFAM" id="SSF51120">
    <property type="entry name" value="beta-Roll"/>
    <property type="match status" value="2"/>
</dbReference>
<dbReference type="PRINTS" id="PR00313">
    <property type="entry name" value="CABNDNGRPT"/>
</dbReference>
<dbReference type="InterPro" id="IPR001343">
    <property type="entry name" value="Hemolysn_Ca-bd"/>
</dbReference>
<reference evidence="3 4" key="1">
    <citation type="submission" date="2022-10" db="EMBL/GenBank/DDBJ databases">
        <title>Identification of biosynthetic pathway for the production of the potent trypsin inhibitor radiosumin.</title>
        <authorList>
            <person name="Fewer D.P."/>
            <person name="Delbaje E."/>
            <person name="Ouyang X."/>
            <person name="Agostino P.D."/>
            <person name="Wahlsten M."/>
            <person name="Jokela J."/>
            <person name="Permi P."/>
            <person name="Haapaniemi E."/>
            <person name="Koistinen H."/>
        </authorList>
    </citation>
    <scope>NUCLEOTIDE SEQUENCE [LARGE SCALE GENOMIC DNA]</scope>
    <source>
        <strain evidence="3 4">NIES-515</strain>
    </source>
</reference>
<dbReference type="InterPro" id="IPR018511">
    <property type="entry name" value="Hemolysin-typ_Ca-bd_CS"/>
</dbReference>
<dbReference type="PANTHER" id="PTHR38340">
    <property type="entry name" value="S-LAYER PROTEIN"/>
    <property type="match status" value="1"/>
</dbReference>
<evidence type="ECO:0000256" key="2">
    <source>
        <dbReference type="ARBA" id="ARBA00022525"/>
    </source>
</evidence>
<organism evidence="3 4">
    <name type="scientific">Plectonema radiosum NIES-515</name>
    <dbReference type="NCBI Taxonomy" id="2986073"/>
    <lineage>
        <taxon>Bacteria</taxon>
        <taxon>Bacillati</taxon>
        <taxon>Cyanobacteriota</taxon>
        <taxon>Cyanophyceae</taxon>
        <taxon>Oscillatoriophycideae</taxon>
        <taxon>Oscillatoriales</taxon>
        <taxon>Microcoleaceae</taxon>
        <taxon>Plectonema</taxon>
    </lineage>
</organism>
<evidence type="ECO:0008006" key="5">
    <source>
        <dbReference type="Google" id="ProtNLM"/>
    </source>
</evidence>